<evidence type="ECO:0008006" key="4">
    <source>
        <dbReference type="Google" id="ProtNLM"/>
    </source>
</evidence>
<gene>
    <name evidence="2" type="ORF">PCOR1329_LOCUS21766</name>
</gene>
<evidence type="ECO:0000256" key="1">
    <source>
        <dbReference type="SAM" id="MobiDB-lite"/>
    </source>
</evidence>
<name>A0ABN9RL85_9DINO</name>
<feature type="compositionally biased region" description="Gly residues" evidence="1">
    <location>
        <begin position="50"/>
        <end position="72"/>
    </location>
</feature>
<evidence type="ECO:0000313" key="3">
    <source>
        <dbReference type="Proteomes" id="UP001189429"/>
    </source>
</evidence>
<sequence>MGVCVYQNSEAAASAIRYGIIIDGRSIFMQEDTSRGQDDEEYHDYKDGGGPRGGDGYKGGGKGGGKSWGSGKGYEDPPQVDPNRSVFFRNVPFETTEKFLRD</sequence>
<comment type="caution">
    <text evidence="2">The sequence shown here is derived from an EMBL/GenBank/DDBJ whole genome shotgun (WGS) entry which is preliminary data.</text>
</comment>
<evidence type="ECO:0000313" key="2">
    <source>
        <dbReference type="EMBL" id="CAK0819920.1"/>
    </source>
</evidence>
<feature type="compositionally biased region" description="Basic and acidic residues" evidence="1">
    <location>
        <begin position="32"/>
        <end position="49"/>
    </location>
</feature>
<organism evidence="2 3">
    <name type="scientific">Prorocentrum cordatum</name>
    <dbReference type="NCBI Taxonomy" id="2364126"/>
    <lineage>
        <taxon>Eukaryota</taxon>
        <taxon>Sar</taxon>
        <taxon>Alveolata</taxon>
        <taxon>Dinophyceae</taxon>
        <taxon>Prorocentrales</taxon>
        <taxon>Prorocentraceae</taxon>
        <taxon>Prorocentrum</taxon>
    </lineage>
</organism>
<keyword evidence="3" id="KW-1185">Reference proteome</keyword>
<feature type="non-terminal residue" evidence="2">
    <location>
        <position position="102"/>
    </location>
</feature>
<dbReference type="Proteomes" id="UP001189429">
    <property type="component" value="Unassembled WGS sequence"/>
</dbReference>
<proteinExistence type="predicted"/>
<accession>A0ABN9RL85</accession>
<dbReference type="EMBL" id="CAUYUJ010007199">
    <property type="protein sequence ID" value="CAK0819920.1"/>
    <property type="molecule type" value="Genomic_DNA"/>
</dbReference>
<feature type="region of interest" description="Disordered" evidence="1">
    <location>
        <begin position="31"/>
        <end position="88"/>
    </location>
</feature>
<dbReference type="InterPro" id="IPR035979">
    <property type="entry name" value="RBD_domain_sf"/>
</dbReference>
<dbReference type="SUPFAM" id="SSF54928">
    <property type="entry name" value="RNA-binding domain, RBD"/>
    <property type="match status" value="1"/>
</dbReference>
<protein>
    <recommendedName>
        <fullName evidence="4">Nuclear cap-binding protein subunit 2</fullName>
    </recommendedName>
</protein>
<reference evidence="2" key="1">
    <citation type="submission" date="2023-10" db="EMBL/GenBank/DDBJ databases">
        <authorList>
            <person name="Chen Y."/>
            <person name="Shah S."/>
            <person name="Dougan E. K."/>
            <person name="Thang M."/>
            <person name="Chan C."/>
        </authorList>
    </citation>
    <scope>NUCLEOTIDE SEQUENCE [LARGE SCALE GENOMIC DNA]</scope>
</reference>